<dbReference type="AlphaFoldDB" id="A0A402DDK9"/>
<proteinExistence type="predicted"/>
<sequence length="324" mass="36350">MILGVREEMLENRAFFSKNSRLKTVFSGILTLIFFFSAAQVSFAQGSRRLETYLPDLSGLAWVEADIFLGVHDAKNKGKKSDPSQARLSLLQLPTQEKPLLWQVLRVDWPNPEGLSNDLESITHIPQTNLFLLAESGEKKPFQRLFLAAYNQQQVKIVEQINWPIAVENVEAIAVSRQGDRYLFIYAERADSQESTKIRWTDISFNPLKFGEFQSVTFRSPFGSGKNIRPISDLAVDKQGNIYIASAYDPDSAGVFRSAVYRIGQVTADNSLILAPNPQKIAEIDGSKVEAVTTRESPRGKIEVFIGTDDENYGGFLRPLLLDN</sequence>
<organism evidence="1 2">
    <name type="scientific">Microcystis aeruginosa NIES-4285</name>
    <dbReference type="NCBI Taxonomy" id="2497681"/>
    <lineage>
        <taxon>Bacteria</taxon>
        <taxon>Bacillati</taxon>
        <taxon>Cyanobacteriota</taxon>
        <taxon>Cyanophyceae</taxon>
        <taxon>Oscillatoriophycideae</taxon>
        <taxon>Chroococcales</taxon>
        <taxon>Microcystaceae</taxon>
        <taxon>Microcystis</taxon>
    </lineage>
</organism>
<reference evidence="2" key="1">
    <citation type="submission" date="2018-12" db="EMBL/GenBank/DDBJ databases">
        <title>Genome sequence of Microcystis aeruginosa NIES-4285.</title>
        <authorList>
            <person name="Tanabe Y."/>
        </authorList>
    </citation>
    <scope>NUCLEOTIDE SEQUENCE [LARGE SCALE GENOMIC DNA]</scope>
    <source>
        <strain evidence="2">NIES-4285</strain>
    </source>
</reference>
<dbReference type="EMBL" id="BIFY01000032">
    <property type="protein sequence ID" value="GCE60281.1"/>
    <property type="molecule type" value="Genomic_DNA"/>
</dbReference>
<accession>A0A402DDK9</accession>
<evidence type="ECO:0008006" key="3">
    <source>
        <dbReference type="Google" id="ProtNLM"/>
    </source>
</evidence>
<name>A0A402DDK9_MICAE</name>
<comment type="caution">
    <text evidence="1">The sequence shown here is derived from an EMBL/GenBank/DDBJ whole genome shotgun (WGS) entry which is preliminary data.</text>
</comment>
<gene>
    <name evidence="1" type="ORF">MiAbB_02201</name>
</gene>
<evidence type="ECO:0000313" key="2">
    <source>
        <dbReference type="Proteomes" id="UP000289660"/>
    </source>
</evidence>
<dbReference type="Proteomes" id="UP000289660">
    <property type="component" value="Unassembled WGS sequence"/>
</dbReference>
<evidence type="ECO:0000313" key="1">
    <source>
        <dbReference type="EMBL" id="GCE60281.1"/>
    </source>
</evidence>
<protein>
    <recommendedName>
        <fullName evidence="3">Phytase-like domain-containing protein</fullName>
    </recommendedName>
</protein>